<dbReference type="SUPFAM" id="SSF56037">
    <property type="entry name" value="PheT/TilS domain"/>
    <property type="match status" value="1"/>
</dbReference>
<evidence type="ECO:0000259" key="1">
    <source>
        <dbReference type="SMART" id="SM00873"/>
    </source>
</evidence>
<accession>A0A235B867</accession>
<dbReference type="OrthoDB" id="9789812at2"/>
<keyword evidence="3" id="KW-1185">Reference proteome</keyword>
<dbReference type="AlphaFoldDB" id="A0A235B867"/>
<dbReference type="GO" id="GO:0004826">
    <property type="term" value="F:phenylalanine-tRNA ligase activity"/>
    <property type="evidence" value="ECO:0007669"/>
    <property type="project" value="InterPro"/>
</dbReference>
<organism evidence="2 3">
    <name type="scientific">Paludifilum halophilum</name>
    <dbReference type="NCBI Taxonomy" id="1642702"/>
    <lineage>
        <taxon>Bacteria</taxon>
        <taxon>Bacillati</taxon>
        <taxon>Bacillota</taxon>
        <taxon>Bacilli</taxon>
        <taxon>Bacillales</taxon>
        <taxon>Thermoactinomycetaceae</taxon>
        <taxon>Paludifilum</taxon>
    </lineage>
</organism>
<evidence type="ECO:0000313" key="2">
    <source>
        <dbReference type="EMBL" id="OYD08508.1"/>
    </source>
</evidence>
<dbReference type="RefSeq" id="WP_094263813.1">
    <property type="nucleotide sequence ID" value="NZ_NOWF01000003.1"/>
</dbReference>
<evidence type="ECO:0000313" key="3">
    <source>
        <dbReference type="Proteomes" id="UP000215459"/>
    </source>
</evidence>
<dbReference type="Gene3D" id="3.50.40.10">
    <property type="entry name" value="Phenylalanyl-trna Synthetase, Chain B, domain 3"/>
    <property type="match status" value="1"/>
</dbReference>
<proteinExistence type="predicted"/>
<dbReference type="GO" id="GO:0003723">
    <property type="term" value="F:RNA binding"/>
    <property type="evidence" value="ECO:0007669"/>
    <property type="project" value="InterPro"/>
</dbReference>
<dbReference type="Proteomes" id="UP000215459">
    <property type="component" value="Unassembled WGS sequence"/>
</dbReference>
<dbReference type="PANTHER" id="PTHR39209">
    <property type="match status" value="1"/>
</dbReference>
<name>A0A235B867_9BACL</name>
<dbReference type="EMBL" id="NOWF01000003">
    <property type="protein sequence ID" value="OYD08508.1"/>
    <property type="molecule type" value="Genomic_DNA"/>
</dbReference>
<dbReference type="InterPro" id="IPR020825">
    <property type="entry name" value="Phe-tRNA_synthase-like_B3/B4"/>
</dbReference>
<gene>
    <name evidence="2" type="ORF">CHM34_06685</name>
</gene>
<sequence length="231" mass="25514">MVPFIGGVKQTLQISVDPDLKKILPSFLLGIIHYEGCDVGPSTPELGKQVQIFTDQLRAEYTPSDLAQLEAVRHWREAFKRLGTSPSRYRPSSESLLRRVVKGGSLSSVNSAVDLNNYFSLKYLLPLGIYNRDSIQGSIRCGIGAEEDSYTGVNGREVSMKNKLLLQDDTGPFGSPYVDSRRTQVTEETERIIQAVFAVGEPEDDLADTLTAIGHSFVQIHGGQLVKTEIR</sequence>
<dbReference type="PANTHER" id="PTHR39209:SF2">
    <property type="entry name" value="CYTOPLASMIC PROTEIN"/>
    <property type="match status" value="1"/>
</dbReference>
<dbReference type="SMART" id="SM00873">
    <property type="entry name" value="B3_4"/>
    <property type="match status" value="1"/>
</dbReference>
<feature type="domain" description="B3/B4 tRNA-binding" evidence="1">
    <location>
        <begin position="73"/>
        <end position="222"/>
    </location>
</feature>
<protein>
    <recommendedName>
        <fullName evidence="1">B3/B4 tRNA-binding domain-containing protein</fullName>
    </recommendedName>
</protein>
<dbReference type="InterPro" id="IPR005146">
    <property type="entry name" value="B3/B4_tRNA-bd"/>
</dbReference>
<comment type="caution">
    <text evidence="2">The sequence shown here is derived from an EMBL/GenBank/DDBJ whole genome shotgun (WGS) entry which is preliminary data.</text>
</comment>
<reference evidence="2 3" key="1">
    <citation type="submission" date="2017-07" db="EMBL/GenBank/DDBJ databases">
        <title>The genome sequence of Paludifilum halophilum highlights mechanisms for microbial adaptation to high salt environemnts.</title>
        <authorList>
            <person name="Belbahri L."/>
        </authorList>
    </citation>
    <scope>NUCLEOTIDE SEQUENCE [LARGE SCALE GENOMIC DNA]</scope>
    <source>
        <strain evidence="2 3">DSM 102817</strain>
    </source>
</reference>
<dbReference type="Pfam" id="PF03483">
    <property type="entry name" value="B3_4"/>
    <property type="match status" value="1"/>
</dbReference>